<proteinExistence type="predicted"/>
<dbReference type="AlphaFoldDB" id="A0A7R8H366"/>
<keyword evidence="2" id="KW-1185">Reference proteome</keyword>
<accession>A0A7R8H366</accession>
<protein>
    <submittedName>
        <fullName evidence="1">(salmon louse) hypothetical protein</fullName>
    </submittedName>
</protein>
<reference evidence="1" key="1">
    <citation type="submission" date="2021-02" db="EMBL/GenBank/DDBJ databases">
        <authorList>
            <person name="Bekaert M."/>
        </authorList>
    </citation>
    <scope>NUCLEOTIDE SEQUENCE</scope>
    <source>
        <strain evidence="1">IoA-00</strain>
    </source>
</reference>
<sequence>MDGLLRQVVPCEHYCGFQATNAAIEGCSNLPLRRSCGIQKVIAFHDLNPFPYKSIKNKRTHHAKLLEARRQSMMLARQILKANRKELDTIRLNYHFPDGEEENNTNRSRIDDEGSTCQKLDSEQQKEVIDLTDSPIAVLITCDENEDTAS</sequence>
<gene>
    <name evidence="1" type="ORF">LSAA_5441</name>
</gene>
<dbReference type="OrthoDB" id="294251at2759"/>
<evidence type="ECO:0000313" key="2">
    <source>
        <dbReference type="Proteomes" id="UP000675881"/>
    </source>
</evidence>
<dbReference type="EMBL" id="HG994593">
    <property type="protein sequence ID" value="CAF2837635.1"/>
    <property type="molecule type" value="Genomic_DNA"/>
</dbReference>
<dbReference type="Proteomes" id="UP000675881">
    <property type="component" value="Chromosome 14"/>
</dbReference>
<organism evidence="1 2">
    <name type="scientific">Lepeophtheirus salmonis</name>
    <name type="common">Salmon louse</name>
    <name type="synonym">Caligus salmonis</name>
    <dbReference type="NCBI Taxonomy" id="72036"/>
    <lineage>
        <taxon>Eukaryota</taxon>
        <taxon>Metazoa</taxon>
        <taxon>Ecdysozoa</taxon>
        <taxon>Arthropoda</taxon>
        <taxon>Crustacea</taxon>
        <taxon>Multicrustacea</taxon>
        <taxon>Hexanauplia</taxon>
        <taxon>Copepoda</taxon>
        <taxon>Siphonostomatoida</taxon>
        <taxon>Caligidae</taxon>
        <taxon>Lepeophtheirus</taxon>
    </lineage>
</organism>
<evidence type="ECO:0000313" key="1">
    <source>
        <dbReference type="EMBL" id="CAF2837635.1"/>
    </source>
</evidence>
<name>A0A7R8H366_LEPSM</name>